<gene>
    <name evidence="10" type="ORF">CNQ84_19205</name>
</gene>
<comment type="caution">
    <text evidence="10">The sequence shown here is derived from an EMBL/GenBank/DDBJ whole genome shotgun (WGS) entry which is preliminary data.</text>
</comment>
<dbReference type="Pfam" id="PF22456">
    <property type="entry name" value="PqqF-like_C_4"/>
    <property type="match status" value="1"/>
</dbReference>
<evidence type="ECO:0000256" key="1">
    <source>
        <dbReference type="ARBA" id="ARBA00001947"/>
    </source>
</evidence>
<evidence type="ECO:0000256" key="4">
    <source>
        <dbReference type="ARBA" id="ARBA00022723"/>
    </source>
</evidence>
<dbReference type="InterPro" id="IPR011765">
    <property type="entry name" value="Pept_M16_N"/>
</dbReference>
<keyword evidence="7" id="KW-0482">Metalloprotease</keyword>
<evidence type="ECO:0000256" key="7">
    <source>
        <dbReference type="ARBA" id="ARBA00023049"/>
    </source>
</evidence>
<dbReference type="GO" id="GO:0006508">
    <property type="term" value="P:proteolysis"/>
    <property type="evidence" value="ECO:0007669"/>
    <property type="project" value="UniProtKB-KW"/>
</dbReference>
<feature type="domain" description="Peptidase M16 N-terminal" evidence="8">
    <location>
        <begin position="56"/>
        <end position="172"/>
    </location>
</feature>
<keyword evidence="4" id="KW-0479">Metal-binding</keyword>
<comment type="similarity">
    <text evidence="2">Belongs to the peptidase M16 family.</text>
</comment>
<dbReference type="InterPro" id="IPR050626">
    <property type="entry name" value="Peptidase_M16"/>
</dbReference>
<evidence type="ECO:0000259" key="9">
    <source>
        <dbReference type="Pfam" id="PF22456"/>
    </source>
</evidence>
<dbReference type="InterPro" id="IPR011249">
    <property type="entry name" value="Metalloenz_LuxS/M16"/>
</dbReference>
<keyword evidence="11" id="KW-1185">Reference proteome</keyword>
<evidence type="ECO:0000259" key="8">
    <source>
        <dbReference type="Pfam" id="PF00675"/>
    </source>
</evidence>
<dbReference type="AlphaFoldDB" id="A0A2A3MDF5"/>
<sequence>MYYFGRGFPEALHRCFKLAPGLFSAKLAVSPVCLSLQPADQRDYQLYRAANGLLCLLIHDPDACAATAVVQVAAGSHAEPDDLPGLAHLLEHMLFMGSRQWPVPGSFPALVAQWGGRFNASTAPDATRFFFSVSPEGLQPCLAQLTDMLAAPLFAPEQVGQERQVIDAEFHTRLADDDIHAQAVLATQIHPEHPLSRFSAGNARSLDGDAEVLAERLTQWHGIHYRAGSMALVLHGPQAPEQLQALAQASAEQLMAGRAPEPFVLPLFASGQLPRLVQWQGPSSQAECLVLYPLSACDVHGAAARWLCDWLNSAAPAGALGYLRDRGLLDELHATLRADAGGQALLRLELRSVDAEPGLLLAELDGWLQAMAIQDPAQWPQDARRTMAQTAFDLGPQGDMLVACRHYAERLLTLPAEQVLDLPGVALDVLTQTQWQQLVGQLTPANRLVLQRLPRLFGAERCAYTDTPWRALALQVAPAAVANLQGRTGPCLGPLPEAAEGLRWSTRLPGLRLTRFAPQAGGLRTRLAWCWPESEASRADRRWLQACWSLRSEALQQWGKQVGIELSWSLAPGQLVLDVMGPPALLPGFVRELLQQLQAPPATAQLPLIERRSWRWMQQEQDALPAWRLLQTLEQERTLSAWRPRDPQLLWQHLCAQAQIVWLKPSRWPEAERSQIAKLLVNLCPALMQPFGWQCPMPPLAPRQLQVSEVSCKHTDRAQLLYLSAADDSLQEAACWRLLHHHLADPFFAELRTRQQLGYWVVARLHRRAGRAGLLLLVQSPDRSHRCIESAVDAFLQTSLQDLGALSAEHLQAQSAHLAQLLEQQRQHPQHRFEGLWEDCVWQRDDQLAAEQQALLQLTAAHWNAFVSRLPQSPCWRLVSATHD</sequence>
<evidence type="ECO:0000256" key="5">
    <source>
        <dbReference type="ARBA" id="ARBA00022801"/>
    </source>
</evidence>
<dbReference type="EMBL" id="NTMR01000034">
    <property type="protein sequence ID" value="PBK02574.1"/>
    <property type="molecule type" value="Genomic_DNA"/>
</dbReference>
<dbReference type="PANTHER" id="PTHR43690:SF18">
    <property type="entry name" value="INSULIN-DEGRADING ENZYME-RELATED"/>
    <property type="match status" value="1"/>
</dbReference>
<evidence type="ECO:0000313" key="10">
    <source>
        <dbReference type="EMBL" id="PBK02574.1"/>
    </source>
</evidence>
<comment type="cofactor">
    <cofactor evidence="1">
        <name>Zn(2+)</name>
        <dbReference type="ChEBI" id="CHEBI:29105"/>
    </cofactor>
</comment>
<proteinExistence type="inferred from homology"/>
<dbReference type="Proteomes" id="UP000242313">
    <property type="component" value="Unassembled WGS sequence"/>
</dbReference>
<accession>A0A2A3MDF5</accession>
<dbReference type="GO" id="GO:0046872">
    <property type="term" value="F:metal ion binding"/>
    <property type="evidence" value="ECO:0007669"/>
    <property type="project" value="UniProtKB-KW"/>
</dbReference>
<organism evidence="10 11">
    <name type="scientific">Pseudomonas abyssi</name>
    <dbReference type="NCBI Taxonomy" id="170540"/>
    <lineage>
        <taxon>Bacteria</taxon>
        <taxon>Pseudomonadati</taxon>
        <taxon>Pseudomonadota</taxon>
        <taxon>Gammaproteobacteria</taxon>
        <taxon>Pseudomonadales</taxon>
        <taxon>Pseudomonadaceae</taxon>
        <taxon>Pseudomonas</taxon>
    </lineage>
</organism>
<feature type="domain" description="Coenzyme PQQ synthesis protein F-like C-terminal lobe" evidence="9">
    <location>
        <begin position="738"/>
        <end position="837"/>
    </location>
</feature>
<name>A0A2A3MDF5_9PSED</name>
<dbReference type="GO" id="GO:0004222">
    <property type="term" value="F:metalloendopeptidase activity"/>
    <property type="evidence" value="ECO:0007669"/>
    <property type="project" value="InterPro"/>
</dbReference>
<dbReference type="SUPFAM" id="SSF63411">
    <property type="entry name" value="LuxS/MPP-like metallohydrolase"/>
    <property type="match status" value="2"/>
</dbReference>
<reference evidence="10 11" key="1">
    <citation type="submission" date="2017-09" db="EMBL/GenBank/DDBJ databases">
        <title>Pseudomonas abyssi sp. nov. isolated from Abyssopelagic Water.</title>
        <authorList>
            <person name="Wei Y."/>
        </authorList>
    </citation>
    <scope>NUCLEOTIDE SEQUENCE [LARGE SCALE GENOMIC DNA]</scope>
    <source>
        <strain evidence="10 11">MT5</strain>
    </source>
</reference>
<keyword evidence="6" id="KW-0862">Zinc</keyword>
<dbReference type="Pfam" id="PF00675">
    <property type="entry name" value="Peptidase_M16"/>
    <property type="match status" value="1"/>
</dbReference>
<protein>
    <submittedName>
        <fullName evidence="10">Uncharacterized protein</fullName>
    </submittedName>
</protein>
<dbReference type="Gene3D" id="3.30.830.10">
    <property type="entry name" value="Metalloenzyme, LuxS/M16 peptidase-like"/>
    <property type="match status" value="2"/>
</dbReference>
<keyword evidence="5" id="KW-0378">Hydrolase</keyword>
<dbReference type="PROSITE" id="PS00143">
    <property type="entry name" value="INSULINASE"/>
    <property type="match status" value="1"/>
</dbReference>
<evidence type="ECO:0000313" key="11">
    <source>
        <dbReference type="Proteomes" id="UP000242313"/>
    </source>
</evidence>
<dbReference type="PANTHER" id="PTHR43690">
    <property type="entry name" value="NARDILYSIN"/>
    <property type="match status" value="1"/>
</dbReference>
<evidence type="ECO:0000256" key="6">
    <source>
        <dbReference type="ARBA" id="ARBA00022833"/>
    </source>
</evidence>
<dbReference type="InterPro" id="IPR054734">
    <property type="entry name" value="PqqF-like_C_4"/>
</dbReference>
<evidence type="ECO:0000256" key="2">
    <source>
        <dbReference type="ARBA" id="ARBA00007261"/>
    </source>
</evidence>
<dbReference type="InterPro" id="IPR001431">
    <property type="entry name" value="Pept_M16_Zn_BS"/>
</dbReference>
<keyword evidence="3" id="KW-0645">Protease</keyword>
<evidence type="ECO:0000256" key="3">
    <source>
        <dbReference type="ARBA" id="ARBA00022670"/>
    </source>
</evidence>